<dbReference type="GO" id="GO:0006006">
    <property type="term" value="P:glucose metabolic process"/>
    <property type="evidence" value="ECO:0007669"/>
    <property type="project" value="TreeGrafter"/>
</dbReference>
<accession>X6MAG4</accession>
<feature type="compositionally biased region" description="Basic and acidic residues" evidence="4">
    <location>
        <begin position="119"/>
        <end position="145"/>
    </location>
</feature>
<dbReference type="SUPFAM" id="SSF51735">
    <property type="entry name" value="NAD(P)-binding Rossmann-fold domains"/>
    <property type="match status" value="1"/>
</dbReference>
<evidence type="ECO:0000256" key="2">
    <source>
        <dbReference type="ARBA" id="ARBA00011881"/>
    </source>
</evidence>
<evidence type="ECO:0000256" key="4">
    <source>
        <dbReference type="SAM" id="MobiDB-lite"/>
    </source>
</evidence>
<feature type="compositionally biased region" description="Basic and acidic residues" evidence="4">
    <location>
        <begin position="295"/>
        <end position="307"/>
    </location>
</feature>
<dbReference type="Gene3D" id="3.40.50.720">
    <property type="entry name" value="NAD(P)-binding Rossmann-like Domain"/>
    <property type="match status" value="1"/>
</dbReference>
<dbReference type="InterPro" id="IPR051737">
    <property type="entry name" value="L-xylulose/Carbonyl_redctase"/>
</dbReference>
<dbReference type="Pfam" id="PF13561">
    <property type="entry name" value="adh_short_C2"/>
    <property type="match status" value="1"/>
</dbReference>
<feature type="compositionally biased region" description="Basic and acidic residues" evidence="4">
    <location>
        <begin position="272"/>
        <end position="283"/>
    </location>
</feature>
<proteinExistence type="inferred from homology"/>
<name>X6MAG4_RETFI</name>
<dbReference type="FunFam" id="3.40.50.720:FF:000084">
    <property type="entry name" value="Short-chain dehydrogenase reductase"/>
    <property type="match status" value="1"/>
</dbReference>
<protein>
    <submittedName>
        <fullName evidence="5">Dicarbonyl/L-xylulose reductase</fullName>
    </submittedName>
</protein>
<reference evidence="5 6" key="1">
    <citation type="journal article" date="2013" name="Curr. Biol.">
        <title>The Genome of the Foraminiferan Reticulomyxa filosa.</title>
        <authorList>
            <person name="Glockner G."/>
            <person name="Hulsmann N."/>
            <person name="Schleicher M."/>
            <person name="Noegel A.A."/>
            <person name="Eichinger L."/>
            <person name="Gallinger C."/>
            <person name="Pawlowski J."/>
            <person name="Sierra R."/>
            <person name="Euteneuer U."/>
            <person name="Pillet L."/>
            <person name="Moustafa A."/>
            <person name="Platzer M."/>
            <person name="Groth M."/>
            <person name="Szafranski K."/>
            <person name="Schliwa M."/>
        </authorList>
    </citation>
    <scope>NUCLEOTIDE SEQUENCE [LARGE SCALE GENOMIC DNA]</scope>
</reference>
<dbReference type="GO" id="GO:0005997">
    <property type="term" value="P:xylulose metabolic process"/>
    <property type="evidence" value="ECO:0007669"/>
    <property type="project" value="TreeGrafter"/>
</dbReference>
<dbReference type="InterPro" id="IPR020904">
    <property type="entry name" value="Sc_DH/Rdtase_CS"/>
</dbReference>
<comment type="subunit">
    <text evidence="2">Homotetramer.</text>
</comment>
<evidence type="ECO:0000256" key="3">
    <source>
        <dbReference type="ARBA" id="ARBA00022857"/>
    </source>
</evidence>
<dbReference type="OrthoDB" id="1393670at2759"/>
<comment type="similarity">
    <text evidence="1">Belongs to the short-chain dehydrogenases/reductases (SDR) family.</text>
</comment>
<dbReference type="PANTHER" id="PTHR44252:SF3">
    <property type="entry name" value="D-ERYTHRULOSE REDUCTASE-RELATED"/>
    <property type="match status" value="1"/>
</dbReference>
<dbReference type="PRINTS" id="PR00081">
    <property type="entry name" value="GDHRDH"/>
</dbReference>
<dbReference type="InterPro" id="IPR002347">
    <property type="entry name" value="SDR_fam"/>
</dbReference>
<keyword evidence="6" id="KW-1185">Reference proteome</keyword>
<dbReference type="PANTHER" id="PTHR44252">
    <property type="entry name" value="D-ERYTHRULOSE REDUCTASE"/>
    <property type="match status" value="1"/>
</dbReference>
<organism evidence="5 6">
    <name type="scientific">Reticulomyxa filosa</name>
    <dbReference type="NCBI Taxonomy" id="46433"/>
    <lineage>
        <taxon>Eukaryota</taxon>
        <taxon>Sar</taxon>
        <taxon>Rhizaria</taxon>
        <taxon>Retaria</taxon>
        <taxon>Foraminifera</taxon>
        <taxon>Monothalamids</taxon>
        <taxon>Reticulomyxidae</taxon>
        <taxon>Reticulomyxa</taxon>
    </lineage>
</organism>
<dbReference type="GO" id="GO:0050038">
    <property type="term" value="F:L-xylulose reductase (NADPH) activity"/>
    <property type="evidence" value="ECO:0007669"/>
    <property type="project" value="TreeGrafter"/>
</dbReference>
<evidence type="ECO:0000313" key="5">
    <source>
        <dbReference type="EMBL" id="ETO10020.1"/>
    </source>
</evidence>
<dbReference type="GO" id="GO:0004090">
    <property type="term" value="F:carbonyl reductase (NADPH) activity"/>
    <property type="evidence" value="ECO:0007669"/>
    <property type="project" value="TreeGrafter"/>
</dbReference>
<comment type="caution">
    <text evidence="5">The sequence shown here is derived from an EMBL/GenBank/DDBJ whole genome shotgun (WGS) entry which is preliminary data.</text>
</comment>
<evidence type="ECO:0000313" key="6">
    <source>
        <dbReference type="Proteomes" id="UP000023152"/>
    </source>
</evidence>
<feature type="region of interest" description="Disordered" evidence="4">
    <location>
        <begin position="266"/>
        <end position="309"/>
    </location>
</feature>
<dbReference type="Proteomes" id="UP000023152">
    <property type="component" value="Unassembled WGS sequence"/>
</dbReference>
<feature type="compositionally biased region" description="Low complexity" evidence="4">
    <location>
        <begin position="152"/>
        <end position="171"/>
    </location>
</feature>
<dbReference type="EMBL" id="ASPP01023722">
    <property type="protein sequence ID" value="ETO10020.1"/>
    <property type="molecule type" value="Genomic_DNA"/>
</dbReference>
<dbReference type="PROSITE" id="PS00061">
    <property type="entry name" value="ADH_SHORT"/>
    <property type="match status" value="1"/>
</dbReference>
<gene>
    <name evidence="5" type="ORF">RFI_27359</name>
</gene>
<feature type="compositionally biased region" description="Basic residues" evidence="4">
    <location>
        <begin position="180"/>
        <end position="194"/>
    </location>
</feature>
<dbReference type="InterPro" id="IPR036291">
    <property type="entry name" value="NAD(P)-bd_dom_sf"/>
</dbReference>
<feature type="region of interest" description="Disordered" evidence="4">
    <location>
        <begin position="119"/>
        <end position="194"/>
    </location>
</feature>
<dbReference type="PRINTS" id="PR00080">
    <property type="entry name" value="SDRFAMILY"/>
</dbReference>
<dbReference type="AlphaFoldDB" id="X6MAG4"/>
<keyword evidence="3" id="KW-0521">NADP</keyword>
<sequence>MTRNIRNYHHDRNNFVESYDDDYYSYQHETDEGRNNYYSEERDDSRRDKKLTTERGLLEVKMCAKSLSNDQVKLPKLNNFCFSVLPLVFFFLLKKNFFVIKGCVWDHYILMHKKKNDYREQKEEVRTLPEIGDGSKSKEKQEEPKKKKGKYNEVANENVAATTTTMENNAQAKKKENEQHKKKKKNSLKQQRRKVWLPRFAKKTKFRIARKRFEDRIVCVTGVGKGIGHDLILELLQEKAFVIGVSRTQEDLDKLRQIIDQRVQLQQAHAQSDQKDSQDKKEGDEDENEEDEQETEKKNEKGNENAEIKTTLNTNPSYRLICADLSVRKDVETVVQECIAAKVDMLVNNAGVAGVSKFLDTKYEDLRRVHSVNFEAAFLLSQGIAKYWVENKIKGSIVNISSSASLRVLDEHTAYCTSKFALDGLTKCMALELGCHGIRVNSVHPTVVLTPMGISVWQNNSKKGNALLELIPMHRFVETQEVIKAVMFLLSDESSMITGALLPIDGGLSL</sequence>
<feature type="compositionally biased region" description="Acidic residues" evidence="4">
    <location>
        <begin position="284"/>
        <end position="294"/>
    </location>
</feature>
<evidence type="ECO:0000256" key="1">
    <source>
        <dbReference type="ARBA" id="ARBA00006484"/>
    </source>
</evidence>